<sequence length="52" mass="5794">MLSSPFPGPRTSTWCLYGRSKERSHSGDGTHDLPIARRIPYPLHHGDLQGHA</sequence>
<name>A0A9D4E004_DREPO</name>
<dbReference type="AlphaFoldDB" id="A0A9D4E004"/>
<feature type="compositionally biased region" description="Basic and acidic residues" evidence="1">
    <location>
        <begin position="19"/>
        <end position="35"/>
    </location>
</feature>
<gene>
    <name evidence="2" type="ORF">DPMN_171907</name>
</gene>
<comment type="caution">
    <text evidence="2">The sequence shown here is derived from an EMBL/GenBank/DDBJ whole genome shotgun (WGS) entry which is preliminary data.</text>
</comment>
<evidence type="ECO:0000256" key="1">
    <source>
        <dbReference type="SAM" id="MobiDB-lite"/>
    </source>
</evidence>
<reference evidence="2" key="2">
    <citation type="submission" date="2020-11" db="EMBL/GenBank/DDBJ databases">
        <authorList>
            <person name="McCartney M.A."/>
            <person name="Auch B."/>
            <person name="Kono T."/>
            <person name="Mallez S."/>
            <person name="Becker A."/>
            <person name="Gohl D.M."/>
            <person name="Silverstein K.A.T."/>
            <person name="Koren S."/>
            <person name="Bechman K.B."/>
            <person name="Herman A."/>
            <person name="Abrahante J.E."/>
            <person name="Garbe J."/>
        </authorList>
    </citation>
    <scope>NUCLEOTIDE SEQUENCE</scope>
    <source>
        <strain evidence="2">Duluth1</strain>
        <tissue evidence="2">Whole animal</tissue>
    </source>
</reference>
<proteinExistence type="predicted"/>
<evidence type="ECO:0000313" key="2">
    <source>
        <dbReference type="EMBL" id="KAH3770618.1"/>
    </source>
</evidence>
<evidence type="ECO:0000313" key="3">
    <source>
        <dbReference type="Proteomes" id="UP000828390"/>
    </source>
</evidence>
<reference evidence="2" key="1">
    <citation type="journal article" date="2019" name="bioRxiv">
        <title>The Genome of the Zebra Mussel, Dreissena polymorpha: A Resource for Invasive Species Research.</title>
        <authorList>
            <person name="McCartney M.A."/>
            <person name="Auch B."/>
            <person name="Kono T."/>
            <person name="Mallez S."/>
            <person name="Zhang Y."/>
            <person name="Obille A."/>
            <person name="Becker A."/>
            <person name="Abrahante J.E."/>
            <person name="Garbe J."/>
            <person name="Badalamenti J.P."/>
            <person name="Herman A."/>
            <person name="Mangelson H."/>
            <person name="Liachko I."/>
            <person name="Sullivan S."/>
            <person name="Sone E.D."/>
            <person name="Koren S."/>
            <person name="Silverstein K.A.T."/>
            <person name="Beckman K.B."/>
            <person name="Gohl D.M."/>
        </authorList>
    </citation>
    <scope>NUCLEOTIDE SEQUENCE</scope>
    <source>
        <strain evidence="2">Duluth1</strain>
        <tissue evidence="2">Whole animal</tissue>
    </source>
</reference>
<feature type="region of interest" description="Disordered" evidence="1">
    <location>
        <begin position="1"/>
        <end position="52"/>
    </location>
</feature>
<organism evidence="2 3">
    <name type="scientific">Dreissena polymorpha</name>
    <name type="common">Zebra mussel</name>
    <name type="synonym">Mytilus polymorpha</name>
    <dbReference type="NCBI Taxonomy" id="45954"/>
    <lineage>
        <taxon>Eukaryota</taxon>
        <taxon>Metazoa</taxon>
        <taxon>Spiralia</taxon>
        <taxon>Lophotrochozoa</taxon>
        <taxon>Mollusca</taxon>
        <taxon>Bivalvia</taxon>
        <taxon>Autobranchia</taxon>
        <taxon>Heteroconchia</taxon>
        <taxon>Euheterodonta</taxon>
        <taxon>Imparidentia</taxon>
        <taxon>Neoheterodontei</taxon>
        <taxon>Myida</taxon>
        <taxon>Dreissenoidea</taxon>
        <taxon>Dreissenidae</taxon>
        <taxon>Dreissena</taxon>
    </lineage>
</organism>
<dbReference type="Proteomes" id="UP000828390">
    <property type="component" value="Unassembled WGS sequence"/>
</dbReference>
<keyword evidence="3" id="KW-1185">Reference proteome</keyword>
<accession>A0A9D4E004</accession>
<dbReference type="EMBL" id="JAIWYP010000009">
    <property type="protein sequence ID" value="KAH3770618.1"/>
    <property type="molecule type" value="Genomic_DNA"/>
</dbReference>
<protein>
    <submittedName>
        <fullName evidence="2">Uncharacterized protein</fullName>
    </submittedName>
</protein>